<evidence type="ECO:0000313" key="2">
    <source>
        <dbReference type="Proteomes" id="UP000183567"/>
    </source>
</evidence>
<keyword evidence="2" id="KW-1185">Reference proteome</keyword>
<accession>A0A1J8Q5Z2</accession>
<proteinExistence type="predicted"/>
<reference evidence="1 2" key="1">
    <citation type="submission" date="2016-03" db="EMBL/GenBank/DDBJ databases">
        <title>Comparative genomics of the ectomycorrhizal sister species Rhizopogon vinicolor and Rhizopogon vesiculosus (Basidiomycota: Boletales) reveals a divergence of the mating type B locus.</title>
        <authorList>
            <person name="Mujic A.B."/>
            <person name="Kuo A."/>
            <person name="Tritt A."/>
            <person name="Lipzen A."/>
            <person name="Chen C."/>
            <person name="Johnson J."/>
            <person name="Sharma A."/>
            <person name="Barry K."/>
            <person name="Grigoriev I.V."/>
            <person name="Spatafora J.W."/>
        </authorList>
    </citation>
    <scope>NUCLEOTIDE SEQUENCE [LARGE SCALE GENOMIC DNA]</scope>
    <source>
        <strain evidence="1 2">AM-OR11-056</strain>
    </source>
</reference>
<protein>
    <submittedName>
        <fullName evidence="1">Uncharacterized protein</fullName>
    </submittedName>
</protein>
<dbReference type="AlphaFoldDB" id="A0A1J8Q5Z2"/>
<dbReference type="EMBL" id="LVVM01003159">
    <property type="protein sequence ID" value="OJA15395.1"/>
    <property type="molecule type" value="Genomic_DNA"/>
</dbReference>
<name>A0A1J8Q5Z2_9AGAM</name>
<dbReference type="Proteomes" id="UP000183567">
    <property type="component" value="Unassembled WGS sequence"/>
</dbReference>
<sequence>VQEYLASKVAIISDDAANAAIDQVINILEEISSPIKKDPLVGQGAPPLNYYNTAYGVCFMRGGELVWVNYHPEKGVCPPSSEKTASAAEEGAG</sequence>
<comment type="caution">
    <text evidence="1">The sequence shown here is derived from an EMBL/GenBank/DDBJ whole genome shotgun (WGS) entry which is preliminary data.</text>
</comment>
<gene>
    <name evidence="1" type="ORF">AZE42_14063</name>
</gene>
<evidence type="ECO:0000313" key="1">
    <source>
        <dbReference type="EMBL" id="OJA15395.1"/>
    </source>
</evidence>
<feature type="non-terminal residue" evidence="1">
    <location>
        <position position="1"/>
    </location>
</feature>
<organism evidence="1 2">
    <name type="scientific">Rhizopogon vesiculosus</name>
    <dbReference type="NCBI Taxonomy" id="180088"/>
    <lineage>
        <taxon>Eukaryota</taxon>
        <taxon>Fungi</taxon>
        <taxon>Dikarya</taxon>
        <taxon>Basidiomycota</taxon>
        <taxon>Agaricomycotina</taxon>
        <taxon>Agaricomycetes</taxon>
        <taxon>Agaricomycetidae</taxon>
        <taxon>Boletales</taxon>
        <taxon>Suillineae</taxon>
        <taxon>Rhizopogonaceae</taxon>
        <taxon>Rhizopogon</taxon>
    </lineage>
</organism>